<dbReference type="InterPro" id="IPR032783">
    <property type="entry name" value="AraC_lig"/>
</dbReference>
<dbReference type="EMBL" id="JAVDWU010000007">
    <property type="protein sequence ID" value="MDR7151387.1"/>
    <property type="molecule type" value="Genomic_DNA"/>
</dbReference>
<dbReference type="Pfam" id="PF12852">
    <property type="entry name" value="Cupin_6"/>
    <property type="match status" value="1"/>
</dbReference>
<accession>A0ABU1WQT3</accession>
<gene>
    <name evidence="3" type="ORF">J2W49_003363</name>
</gene>
<name>A0ABU1WQT3_9BURK</name>
<sequence>MDSLTTLLDQYTLRAGAFFAGNLCGHHGFPDDMGRGHLHVIRSGRVRILGVQKTAIVIDQPTLLFLTRPGAHRLVVDNDAGSDMVCGTVQLGLGGWNPVTSALPDVIVVPLADLPDLDGLLATLFAEAFGQGIGRKAVLDRCCEIVAVRLMRHCVQNNISRPGTLAGLAHPRLAQCCRRSTSSPMPTGRWRAWPAWPTCPAPVWPCCSGR</sequence>
<evidence type="ECO:0000313" key="4">
    <source>
        <dbReference type="Proteomes" id="UP001265700"/>
    </source>
</evidence>
<protein>
    <recommendedName>
        <fullName evidence="2">AraC-type transcription regulator ligand-binding domain-containing protein</fullName>
    </recommendedName>
</protein>
<evidence type="ECO:0000256" key="1">
    <source>
        <dbReference type="ARBA" id="ARBA00023125"/>
    </source>
</evidence>
<evidence type="ECO:0000259" key="2">
    <source>
        <dbReference type="Pfam" id="PF12852"/>
    </source>
</evidence>
<feature type="domain" description="AraC-type transcription regulator ligand-binding" evidence="2">
    <location>
        <begin position="2"/>
        <end position="155"/>
    </location>
</feature>
<comment type="caution">
    <text evidence="3">The sequence shown here is derived from an EMBL/GenBank/DDBJ whole genome shotgun (WGS) entry which is preliminary data.</text>
</comment>
<proteinExistence type="predicted"/>
<reference evidence="3 4" key="1">
    <citation type="submission" date="2023-07" db="EMBL/GenBank/DDBJ databases">
        <title>Sorghum-associated microbial communities from plants grown in Nebraska, USA.</title>
        <authorList>
            <person name="Schachtman D."/>
        </authorList>
    </citation>
    <scope>NUCLEOTIDE SEQUENCE [LARGE SCALE GENOMIC DNA]</scope>
    <source>
        <strain evidence="3 4">4249</strain>
    </source>
</reference>
<dbReference type="Proteomes" id="UP001265700">
    <property type="component" value="Unassembled WGS sequence"/>
</dbReference>
<evidence type="ECO:0000313" key="3">
    <source>
        <dbReference type="EMBL" id="MDR7151387.1"/>
    </source>
</evidence>
<keyword evidence="1" id="KW-0238">DNA-binding</keyword>
<organism evidence="3 4">
    <name type="scientific">Hydrogenophaga palleronii</name>
    <dbReference type="NCBI Taxonomy" id="65655"/>
    <lineage>
        <taxon>Bacteria</taxon>
        <taxon>Pseudomonadati</taxon>
        <taxon>Pseudomonadota</taxon>
        <taxon>Betaproteobacteria</taxon>
        <taxon>Burkholderiales</taxon>
        <taxon>Comamonadaceae</taxon>
        <taxon>Hydrogenophaga</taxon>
    </lineage>
</organism>
<keyword evidence="4" id="KW-1185">Reference proteome</keyword>